<dbReference type="PANTHER" id="PTHR15680">
    <property type="entry name" value="RIBOSOMAL PROTEIN L19"/>
    <property type="match status" value="1"/>
</dbReference>
<evidence type="ECO:0000256" key="1">
    <source>
        <dbReference type="ARBA" id="ARBA00004229"/>
    </source>
</evidence>
<dbReference type="GO" id="GO:0009507">
    <property type="term" value="C:chloroplast"/>
    <property type="evidence" value="ECO:0007669"/>
    <property type="project" value="UniProtKB-SubCell"/>
</dbReference>
<dbReference type="Proteomes" id="UP001530315">
    <property type="component" value="Unassembled WGS sequence"/>
</dbReference>
<evidence type="ECO:0000256" key="6">
    <source>
        <dbReference type="ARBA" id="ARBA00023274"/>
    </source>
</evidence>
<proteinExistence type="inferred from homology"/>
<keyword evidence="3" id="KW-0150">Chloroplast</keyword>
<dbReference type="GO" id="GO:0005840">
    <property type="term" value="C:ribosome"/>
    <property type="evidence" value="ECO:0007669"/>
    <property type="project" value="UniProtKB-KW"/>
</dbReference>
<comment type="similarity">
    <text evidence="2">Belongs to the bacterial ribosomal protein bL19 family.</text>
</comment>
<evidence type="ECO:0000256" key="8">
    <source>
        <dbReference type="SAM" id="MobiDB-lite"/>
    </source>
</evidence>
<dbReference type="AlphaFoldDB" id="A0ABD3NJR1"/>
<feature type="compositionally biased region" description="Low complexity" evidence="8">
    <location>
        <begin position="114"/>
        <end position="126"/>
    </location>
</feature>
<dbReference type="InterPro" id="IPR001857">
    <property type="entry name" value="Ribosomal_bL19"/>
</dbReference>
<feature type="compositionally biased region" description="Basic and acidic residues" evidence="8">
    <location>
        <begin position="145"/>
        <end position="157"/>
    </location>
</feature>
<dbReference type="InterPro" id="IPR008991">
    <property type="entry name" value="Translation_prot_SH3-like_sf"/>
</dbReference>
<dbReference type="InterPro" id="IPR038657">
    <property type="entry name" value="Ribosomal_bL19_sf"/>
</dbReference>
<protein>
    <recommendedName>
        <fullName evidence="7">50S ribosomal protein L19, chloroplastic</fullName>
    </recommendedName>
</protein>
<organism evidence="9 10">
    <name type="scientific">Stephanodiscus triporus</name>
    <dbReference type="NCBI Taxonomy" id="2934178"/>
    <lineage>
        <taxon>Eukaryota</taxon>
        <taxon>Sar</taxon>
        <taxon>Stramenopiles</taxon>
        <taxon>Ochrophyta</taxon>
        <taxon>Bacillariophyta</taxon>
        <taxon>Coscinodiscophyceae</taxon>
        <taxon>Thalassiosirophycidae</taxon>
        <taxon>Stephanodiscales</taxon>
        <taxon>Stephanodiscaceae</taxon>
        <taxon>Stephanodiscus</taxon>
    </lineage>
</organism>
<keyword evidence="4" id="KW-0934">Plastid</keyword>
<evidence type="ECO:0000256" key="2">
    <source>
        <dbReference type="ARBA" id="ARBA00005781"/>
    </source>
</evidence>
<gene>
    <name evidence="9" type="ORF">ACHAW5_002788</name>
</gene>
<dbReference type="GO" id="GO:1990904">
    <property type="term" value="C:ribonucleoprotein complex"/>
    <property type="evidence" value="ECO:0007669"/>
    <property type="project" value="UniProtKB-KW"/>
</dbReference>
<feature type="region of interest" description="Disordered" evidence="8">
    <location>
        <begin position="73"/>
        <end position="163"/>
    </location>
</feature>
<feature type="region of interest" description="Disordered" evidence="8">
    <location>
        <begin position="16"/>
        <end position="45"/>
    </location>
</feature>
<evidence type="ECO:0000313" key="9">
    <source>
        <dbReference type="EMBL" id="KAL3776052.1"/>
    </source>
</evidence>
<dbReference type="EMBL" id="JALLAZ020001373">
    <property type="protein sequence ID" value="KAL3776052.1"/>
    <property type="molecule type" value="Genomic_DNA"/>
</dbReference>
<dbReference type="SUPFAM" id="SSF50104">
    <property type="entry name" value="Translation proteins SH3-like domain"/>
    <property type="match status" value="1"/>
</dbReference>
<evidence type="ECO:0000256" key="4">
    <source>
        <dbReference type="ARBA" id="ARBA00022640"/>
    </source>
</evidence>
<evidence type="ECO:0000256" key="7">
    <source>
        <dbReference type="ARBA" id="ARBA00035376"/>
    </source>
</evidence>
<evidence type="ECO:0000256" key="5">
    <source>
        <dbReference type="ARBA" id="ARBA00022980"/>
    </source>
</evidence>
<evidence type="ECO:0000313" key="10">
    <source>
        <dbReference type="Proteomes" id="UP001530315"/>
    </source>
</evidence>
<keyword evidence="5" id="KW-0689">Ribosomal protein</keyword>
<dbReference type="PANTHER" id="PTHR15680:SF9">
    <property type="entry name" value="LARGE RIBOSOMAL SUBUNIT PROTEIN BL19M"/>
    <property type="match status" value="1"/>
</dbReference>
<keyword evidence="10" id="KW-1185">Reference proteome</keyword>
<name>A0ABD3NJR1_9STRA</name>
<dbReference type="Pfam" id="PF01245">
    <property type="entry name" value="Ribosomal_L19"/>
    <property type="match status" value="1"/>
</dbReference>
<reference evidence="9 10" key="1">
    <citation type="submission" date="2024-10" db="EMBL/GenBank/DDBJ databases">
        <title>Updated reference genomes for cyclostephanoid diatoms.</title>
        <authorList>
            <person name="Roberts W.R."/>
            <person name="Alverson A.J."/>
        </authorList>
    </citation>
    <scope>NUCLEOTIDE SEQUENCE [LARGE SCALE GENOMIC DNA]</scope>
    <source>
        <strain evidence="9 10">AJA276-08</strain>
    </source>
</reference>
<evidence type="ECO:0000256" key="3">
    <source>
        <dbReference type="ARBA" id="ARBA00022528"/>
    </source>
</evidence>
<keyword evidence="6" id="KW-0687">Ribonucleoprotein</keyword>
<accession>A0ABD3NJR1</accession>
<sequence length="304" mass="33825">MIPSLLLSSLHRAAASATTTVRRRPAVVPRASSSSSSSSSIVPPPIVVGSSSIVIPSYSRCATPDQIARARERIISVSNPRSRRGNMPDSRNFPRYAGLPVTSDSDPPDPRRPTPTTTPGGYTLYPSKTRYDTGVEPSDMPYLHHRPDGDHPRDVGGRTKFRSPRKRASKLFHALRTEAEVLSMKSKPEVWDVPFRVGDAIELGILDDGGASNANNKRLDHVRGVVLGRINRGLDTSIYLKDVLYGEHVERKIKLHSPMVKTLKVLEEGFVNRGKKKGKRIKRAKLYYLRDRGMEETRVTKVDR</sequence>
<comment type="subcellular location">
    <subcellularLocation>
        <location evidence="1">Plastid</location>
        <location evidence="1">Chloroplast</location>
    </subcellularLocation>
</comment>
<comment type="caution">
    <text evidence="9">The sequence shown here is derived from an EMBL/GenBank/DDBJ whole genome shotgun (WGS) entry which is preliminary data.</text>
</comment>
<dbReference type="Gene3D" id="2.30.30.790">
    <property type="match status" value="1"/>
</dbReference>
<dbReference type="PRINTS" id="PR00061">
    <property type="entry name" value="RIBOSOMALL19"/>
</dbReference>